<evidence type="ECO:0000256" key="4">
    <source>
        <dbReference type="HAMAP-Rule" id="MF_01468"/>
    </source>
</evidence>
<dbReference type="EC" id="3.1.26.-" evidence="4"/>
<evidence type="ECO:0000256" key="3">
    <source>
        <dbReference type="ARBA" id="ARBA00022801"/>
    </source>
</evidence>
<dbReference type="Proteomes" id="UP000290909">
    <property type="component" value="Chromosome"/>
</dbReference>
<keyword evidence="4" id="KW-0698">rRNA processing</keyword>
<evidence type="ECO:0000313" key="6">
    <source>
        <dbReference type="EMBL" id="VEU82927.1"/>
    </source>
</evidence>
<dbReference type="RefSeq" id="WP_035368572.1">
    <property type="nucleotide sequence ID" value="NZ_LR215050.1"/>
</dbReference>
<keyword evidence="4" id="KW-0460">Magnesium</keyword>
<feature type="domain" description="RNase III" evidence="5">
    <location>
        <begin position="5"/>
        <end position="103"/>
    </location>
</feature>
<organism evidence="6 7">
    <name type="scientific">Acholeplasma hippikon</name>
    <dbReference type="NCBI Taxonomy" id="264636"/>
    <lineage>
        <taxon>Bacteria</taxon>
        <taxon>Bacillati</taxon>
        <taxon>Mycoplasmatota</taxon>
        <taxon>Mollicutes</taxon>
        <taxon>Acholeplasmatales</taxon>
        <taxon>Acholeplasmataceae</taxon>
        <taxon>Acholeplasma</taxon>
    </lineage>
</organism>
<keyword evidence="4" id="KW-0963">Cytoplasm</keyword>
<accession>A0A449BKR6</accession>
<dbReference type="InterPro" id="IPR000999">
    <property type="entry name" value="RNase_III_dom"/>
</dbReference>
<evidence type="ECO:0000256" key="2">
    <source>
        <dbReference type="ARBA" id="ARBA00022759"/>
    </source>
</evidence>
<proteinExistence type="inferred from homology"/>
<dbReference type="PIRSF" id="PIRSF005520">
    <property type="entry name" value="UCP005520"/>
    <property type="match status" value="1"/>
</dbReference>
<keyword evidence="4" id="KW-0694">RNA-binding</keyword>
<keyword evidence="4" id="KW-0690">Ribosome biogenesis</keyword>
<evidence type="ECO:0000313" key="7">
    <source>
        <dbReference type="Proteomes" id="UP000290909"/>
    </source>
</evidence>
<keyword evidence="4" id="KW-0699">rRNA-binding</keyword>
<name>A0A449BKR6_9MOLU</name>
<dbReference type="Gene3D" id="1.10.1520.10">
    <property type="entry name" value="Ribonuclease III domain"/>
    <property type="match status" value="1"/>
</dbReference>
<dbReference type="EMBL" id="LR215050">
    <property type="protein sequence ID" value="VEU82927.1"/>
    <property type="molecule type" value="Genomic_DNA"/>
</dbReference>
<protein>
    <recommendedName>
        <fullName evidence="4">Mini-ribonuclease 3</fullName>
        <shortName evidence="4">Mini-3</shortName>
        <shortName evidence="4">Mini-RNase 3</shortName>
        <ecNumber evidence="4">3.1.26.-</ecNumber>
    </recommendedName>
    <alternativeName>
        <fullName evidence="4">Mini-RNase III</fullName>
        <shortName evidence="4">Mini-III</shortName>
    </alternativeName>
</protein>
<comment type="cofactor">
    <cofactor evidence="4">
        <name>Mg(2+)</name>
        <dbReference type="ChEBI" id="CHEBI:18420"/>
    </cofactor>
</comment>
<dbReference type="AlphaFoldDB" id="A0A449BKR6"/>
<dbReference type="STRING" id="1408416.GCA_000702765_00391"/>
<comment type="subcellular location">
    <subcellularLocation>
        <location evidence="4">Cytoplasm</location>
    </subcellularLocation>
</comment>
<dbReference type="GO" id="GO:0005737">
    <property type="term" value="C:cytoplasm"/>
    <property type="evidence" value="ECO:0007669"/>
    <property type="project" value="UniProtKB-SubCell"/>
</dbReference>
<dbReference type="SUPFAM" id="SSF69065">
    <property type="entry name" value="RNase III domain-like"/>
    <property type="match status" value="1"/>
</dbReference>
<reference evidence="6 7" key="1">
    <citation type="submission" date="2019-01" db="EMBL/GenBank/DDBJ databases">
        <authorList>
            <consortium name="Pathogen Informatics"/>
        </authorList>
    </citation>
    <scope>NUCLEOTIDE SEQUENCE [LARGE SCALE GENOMIC DNA]</scope>
    <source>
        <strain evidence="6 7">NCTC10172</strain>
    </source>
</reference>
<dbReference type="HAMAP" id="MF_01468">
    <property type="entry name" value="RNase_Mini_III"/>
    <property type="match status" value="1"/>
</dbReference>
<dbReference type="InterPro" id="IPR036389">
    <property type="entry name" value="RNase_III_sf"/>
</dbReference>
<dbReference type="GO" id="GO:0006364">
    <property type="term" value="P:rRNA processing"/>
    <property type="evidence" value="ECO:0007669"/>
    <property type="project" value="UniProtKB-UniRule"/>
</dbReference>
<dbReference type="GO" id="GO:0019843">
    <property type="term" value="F:rRNA binding"/>
    <property type="evidence" value="ECO:0007669"/>
    <property type="project" value="UniProtKB-UniRule"/>
</dbReference>
<dbReference type="PANTHER" id="PTHR34276">
    <property type="entry name" value="MINI-RIBONUCLEASE 3"/>
    <property type="match status" value="1"/>
</dbReference>
<dbReference type="Pfam" id="PF00636">
    <property type="entry name" value="Ribonuclease_3"/>
    <property type="match status" value="1"/>
</dbReference>
<comment type="function">
    <text evidence="4">Involved in correct processing of both the 5' and 3' ends of 23S rRNA precursor. Processes 30S rRNA precursor transcript even in absence of ribonuclease 3 (Rnc); Rnc processes 30S rRNA into smaller rRNA precursors.</text>
</comment>
<dbReference type="InterPro" id="IPR008226">
    <property type="entry name" value="Mini3_fam"/>
</dbReference>
<comment type="subunit">
    <text evidence="4">Homodimer.</text>
</comment>
<keyword evidence="1 4" id="KW-0540">Nuclease</keyword>
<dbReference type="KEGG" id="ahk:NCTC10172_00954"/>
<sequence>MNGLSLAYLGDAYYELAVRRYLLSQGITKIDQLHKQKVKFSSNASQMKAINYFLKENILTEDEMDAFKKGRNGAHFGRKNIDIVTYQQATGFESLIGYLSIHNEERCKELIAKAIDYIRLGE</sequence>
<keyword evidence="7" id="KW-1185">Reference proteome</keyword>
<gene>
    <name evidence="4 6" type="primary">mrnC</name>
    <name evidence="6" type="ORF">NCTC10172_00954</name>
</gene>
<dbReference type="GO" id="GO:0004525">
    <property type="term" value="F:ribonuclease III activity"/>
    <property type="evidence" value="ECO:0007669"/>
    <property type="project" value="InterPro"/>
</dbReference>
<comment type="similarity">
    <text evidence="4">Belongs to the MrnC RNase family.</text>
</comment>
<dbReference type="PANTHER" id="PTHR34276:SF1">
    <property type="entry name" value="MINI-RIBONUCLEASE 3"/>
    <property type="match status" value="1"/>
</dbReference>
<evidence type="ECO:0000259" key="5">
    <source>
        <dbReference type="Pfam" id="PF00636"/>
    </source>
</evidence>
<keyword evidence="3 4" id="KW-0378">Hydrolase</keyword>
<feature type="active site" evidence="4">
    <location>
        <position position="11"/>
    </location>
</feature>
<evidence type="ECO:0000256" key="1">
    <source>
        <dbReference type="ARBA" id="ARBA00022722"/>
    </source>
</evidence>
<keyword evidence="2 4" id="KW-0255">Endonuclease</keyword>